<evidence type="ECO:0000256" key="15">
    <source>
        <dbReference type="ARBA" id="ARBA00048170"/>
    </source>
</evidence>
<dbReference type="EC" id="1.1.1.232" evidence="5"/>
<comment type="catalytic activity">
    <reaction evidence="17">
        <text>lipoxin A4 + NAD(+) = 15-oxo-(5S,6R)-dihydroxy-(7E,9E,11Z,13E)-eicosatetraenoate + NADH + H(+)</text>
        <dbReference type="Rhea" id="RHEA:41572"/>
        <dbReference type="ChEBI" id="CHEBI:15378"/>
        <dbReference type="ChEBI" id="CHEBI:57540"/>
        <dbReference type="ChEBI" id="CHEBI:57945"/>
        <dbReference type="ChEBI" id="CHEBI:67026"/>
        <dbReference type="ChEBI" id="CHEBI:78311"/>
    </reaction>
    <physiologicalReaction direction="left-to-right" evidence="17">
        <dbReference type="Rhea" id="RHEA:41573"/>
    </physiologicalReaction>
</comment>
<evidence type="ECO:0000256" key="17">
    <source>
        <dbReference type="ARBA" id="ARBA00048535"/>
    </source>
</evidence>
<dbReference type="PANTHER" id="PTHR44229">
    <property type="entry name" value="15-HYDROXYPROSTAGLANDIN DEHYDROGENASE [NAD(+)]"/>
    <property type="match status" value="1"/>
</dbReference>
<dbReference type="PROSITE" id="PS00061">
    <property type="entry name" value="ADH_SHORT"/>
    <property type="match status" value="1"/>
</dbReference>
<evidence type="ECO:0000256" key="9">
    <source>
        <dbReference type="ARBA" id="ARBA00045705"/>
    </source>
</evidence>
<comment type="function">
    <text evidence="9">Catalyzes the NAD-dependent dehydrogenation (oxidation) of a broad array of hydroxylated polyunsaturated fatty acids (mainly eicosanoids and docosanoids, including prostaglandins, lipoxins and resolvins), yielding their corresponding keto (oxo) metabolites. Decreases the levels of the pro-proliferative prostaglandins such as prostaglandin E2 (whose activity is increased in cancer because of an increase in the expression of cyclooxygenase 2) and generates oxo-fatty acid products that can profoundly influence cell function by abrogating pro-inflammatory cytokine expression. Converts resolvins E1, D1 and D2 to their oxo products, which represents a mode of resolvin inactivation. Resolvin E1 plays important roles during the resolution phase of acute inflammation, while resolvins D1 and D2 have a unique role in obesity-induced adipose inflammation.</text>
</comment>
<comment type="similarity">
    <text evidence="1 23">Belongs to the short-chain dehydrogenases/reductases (SDR) family.</text>
</comment>
<dbReference type="GO" id="GO:0005737">
    <property type="term" value="C:cytoplasm"/>
    <property type="evidence" value="ECO:0007669"/>
    <property type="project" value="TreeGrafter"/>
</dbReference>
<evidence type="ECO:0000256" key="6">
    <source>
        <dbReference type="ARBA" id="ARBA00040276"/>
    </source>
</evidence>
<evidence type="ECO:0000256" key="18">
    <source>
        <dbReference type="ARBA" id="ARBA00048611"/>
    </source>
</evidence>
<dbReference type="PRINTS" id="PR00080">
    <property type="entry name" value="SDRFAMILY"/>
</dbReference>
<keyword evidence="3" id="KW-0560">Oxidoreductase</keyword>
<dbReference type="InterPro" id="IPR002347">
    <property type="entry name" value="SDR_fam"/>
</dbReference>
<evidence type="ECO:0000256" key="11">
    <source>
        <dbReference type="ARBA" id="ARBA00047672"/>
    </source>
</evidence>
<dbReference type="GO" id="GO:0047034">
    <property type="term" value="F:15-hydroxyicosatetraenoate dehydrogenase activity"/>
    <property type="evidence" value="ECO:0007669"/>
    <property type="project" value="UniProtKB-EC"/>
</dbReference>
<name>A0AA49KF93_LETCA</name>
<evidence type="ECO:0000256" key="4">
    <source>
        <dbReference type="ARBA" id="ARBA00038968"/>
    </source>
</evidence>
<evidence type="ECO:0000256" key="12">
    <source>
        <dbReference type="ARBA" id="ARBA00048008"/>
    </source>
</evidence>
<dbReference type="PANTHER" id="PTHR44229:SF4">
    <property type="entry name" value="15-HYDROXYPROSTAGLANDIN DEHYDROGENASE [NAD(+)]"/>
    <property type="match status" value="1"/>
</dbReference>
<comment type="catalytic activity">
    <reaction evidence="22">
        <text>resolvin E1 + NAD(+) = 18-oxo-resolvin E1 + NADH + H(+)</text>
        <dbReference type="Rhea" id="RHEA:49244"/>
        <dbReference type="ChEBI" id="CHEBI:15378"/>
        <dbReference type="ChEBI" id="CHEBI:57540"/>
        <dbReference type="ChEBI" id="CHEBI:57945"/>
        <dbReference type="ChEBI" id="CHEBI:91000"/>
        <dbReference type="ChEBI" id="CHEBI:91001"/>
    </reaction>
    <physiologicalReaction direction="left-to-right" evidence="22">
        <dbReference type="Rhea" id="RHEA:49245"/>
    </physiologicalReaction>
</comment>
<comment type="catalytic activity">
    <reaction evidence="19">
        <text>prostaglandin E2 + NAD(+) = 15-oxoprostaglandin E2 + NADH + H(+)</text>
        <dbReference type="Rhea" id="RHEA:11876"/>
        <dbReference type="ChEBI" id="CHEBI:15378"/>
        <dbReference type="ChEBI" id="CHEBI:57400"/>
        <dbReference type="ChEBI" id="CHEBI:57540"/>
        <dbReference type="ChEBI" id="CHEBI:57945"/>
        <dbReference type="ChEBI" id="CHEBI:606564"/>
        <dbReference type="EC" id="1.1.1.141"/>
    </reaction>
    <physiologicalReaction direction="left-to-right" evidence="19">
        <dbReference type="Rhea" id="RHEA:11877"/>
    </physiologicalReaction>
</comment>
<evidence type="ECO:0000256" key="13">
    <source>
        <dbReference type="ARBA" id="ARBA00048140"/>
    </source>
</evidence>
<sequence>MLLQGKVALVSGAAQGLGKAFTEAILARGGKVSLVDINPIVGQAAKSELDSQFGADKSIFLQCDVTSATELQDAFDKTKSHFGAIDIVINNAGINNEAEWEKTFNINLVAVVRSTYLAFEMLSKGGVVINIASMAGLGVIPYAPVYCASKHGVVGFSRAVAGACELQGRGVRVCCVCPTYVDTPLLSTVGRADTMGQFEDLREGMVKTLMDTPIMQPCSVVEGVIRLLEDDSLNGTVMSVTPKKGAYVHAFPSSLL</sequence>
<comment type="catalytic activity">
    <reaction evidence="14">
        <text>(11R)-hydroxy-(5Z,8Z,12E,14Z)-eicosatetraenoate + NAD(+) = 11-oxo-(5Z,8Z,12E,14Z)-eicosatetraenoate + NADH + H(+)</text>
        <dbReference type="Rhea" id="RHEA:48640"/>
        <dbReference type="ChEBI" id="CHEBI:15378"/>
        <dbReference type="ChEBI" id="CHEBI:57540"/>
        <dbReference type="ChEBI" id="CHEBI:57945"/>
        <dbReference type="ChEBI" id="CHEBI:78836"/>
        <dbReference type="ChEBI" id="CHEBI:90697"/>
    </reaction>
    <physiologicalReaction direction="left-to-right" evidence="14">
        <dbReference type="Rhea" id="RHEA:48641"/>
    </physiologicalReaction>
</comment>
<comment type="catalytic activity">
    <reaction evidence="12">
        <text>14-hydroxy-(4Z,7Z,10Z,12E,16Z,19Z)-docosahexaenoate + NAD(+) = 14-oxo-(4Z,7Z,10Z,12E,16Z,19Z)-docosahexaenoate + NADH + H(+)</text>
        <dbReference type="Rhea" id="RHEA:48952"/>
        <dbReference type="ChEBI" id="CHEBI:15378"/>
        <dbReference type="ChEBI" id="CHEBI:57540"/>
        <dbReference type="ChEBI" id="CHEBI:57945"/>
        <dbReference type="ChEBI" id="CHEBI:90866"/>
        <dbReference type="ChEBI" id="CHEBI:90867"/>
    </reaction>
    <physiologicalReaction direction="left-to-right" evidence="12">
        <dbReference type="Rhea" id="RHEA:48953"/>
    </physiologicalReaction>
</comment>
<comment type="catalytic activity">
    <reaction evidence="11">
        <text>resolvin D1 + NAD(+) = 8-oxoresolvin D1 + NADH + H(+)</text>
        <dbReference type="Rhea" id="RHEA:50124"/>
        <dbReference type="ChEBI" id="CHEBI:15378"/>
        <dbReference type="ChEBI" id="CHEBI:57540"/>
        <dbReference type="ChEBI" id="CHEBI:57945"/>
        <dbReference type="ChEBI" id="CHEBI:132079"/>
        <dbReference type="ChEBI" id="CHEBI:132080"/>
    </reaction>
    <physiologicalReaction direction="left-to-right" evidence="11">
        <dbReference type="Rhea" id="RHEA:50125"/>
    </physiologicalReaction>
</comment>
<reference evidence="24" key="1">
    <citation type="submission" date="2022-11" db="EMBL/GenBank/DDBJ databases">
        <authorList>
            <person name="Li Q."/>
            <person name="Gou M."/>
            <person name="Wang Y."/>
        </authorList>
    </citation>
    <scope>NUCLEOTIDE SEQUENCE</scope>
</reference>
<evidence type="ECO:0000256" key="2">
    <source>
        <dbReference type="ARBA" id="ARBA00022501"/>
    </source>
</evidence>
<comment type="catalytic activity">
    <reaction evidence="18">
        <text>prostaglandin A1 + NAD(+) = 15-oxo-prostaglandin A1 + NADH + H(+)</text>
        <dbReference type="Rhea" id="RHEA:41263"/>
        <dbReference type="ChEBI" id="CHEBI:15378"/>
        <dbReference type="ChEBI" id="CHEBI:57398"/>
        <dbReference type="ChEBI" id="CHEBI:57540"/>
        <dbReference type="ChEBI" id="CHEBI:57945"/>
        <dbReference type="ChEBI" id="CHEBI:85072"/>
    </reaction>
    <physiologicalReaction direction="left-to-right" evidence="18">
        <dbReference type="Rhea" id="RHEA:41264"/>
    </physiologicalReaction>
</comment>
<protein>
    <recommendedName>
        <fullName evidence="6">15-hydroxyprostaglandin dehydrogenase [NAD(+)]</fullName>
        <ecNumber evidence="4">1.1.1.141</ecNumber>
        <ecNumber evidence="5">1.1.1.232</ecNumber>
    </recommendedName>
    <alternativeName>
        <fullName evidence="8">Eicosanoid/docosanoid dehydrogenase [NAD(+)]</fullName>
    </alternativeName>
    <alternativeName>
        <fullName evidence="7">Prostaglandin dehydrogenase 1</fullName>
    </alternativeName>
</protein>
<dbReference type="Pfam" id="PF00106">
    <property type="entry name" value="adh_short"/>
    <property type="match status" value="1"/>
</dbReference>
<reference evidence="24" key="2">
    <citation type="journal article" date="2023" name="Dev. Comp. Immunol.">
        <title>A complete prostaglandin pathway from synthesis to inactivation in the oral gland of the jawless vertebrate lamprey, Lethenteron camtschaticum.</title>
        <authorList>
            <person name="Wang Y."/>
            <person name="Dong Y."/>
            <person name="Duan X."/>
            <person name="Luan Y."/>
            <person name="Li Q."/>
            <person name="Pang Y."/>
            <person name="Sun F."/>
            <person name="Gou M."/>
        </authorList>
    </citation>
    <scope>NUCLEOTIDE SEQUENCE</scope>
</reference>
<dbReference type="FunFam" id="3.40.50.720:FF:000149">
    <property type="entry name" value="15-hydroxyprostaglandin dehydrogenase [NAD(+)]"/>
    <property type="match status" value="1"/>
</dbReference>
<comment type="catalytic activity">
    <reaction evidence="15">
        <text>resolvin D1 + NAD(+) = 17-oxoresolvin D1 + NADH + H(+)</text>
        <dbReference type="Rhea" id="RHEA:50128"/>
        <dbReference type="ChEBI" id="CHEBI:15378"/>
        <dbReference type="ChEBI" id="CHEBI:57540"/>
        <dbReference type="ChEBI" id="CHEBI:57945"/>
        <dbReference type="ChEBI" id="CHEBI:132079"/>
        <dbReference type="ChEBI" id="CHEBI:132081"/>
    </reaction>
    <physiologicalReaction direction="left-to-right" evidence="15">
        <dbReference type="Rhea" id="RHEA:50129"/>
    </physiologicalReaction>
</comment>
<keyword evidence="2" id="KW-0443">Lipid metabolism</keyword>
<dbReference type="SUPFAM" id="SSF51735">
    <property type="entry name" value="NAD(P)-binding Rossmann-fold domains"/>
    <property type="match status" value="1"/>
</dbReference>
<evidence type="ECO:0000256" key="1">
    <source>
        <dbReference type="ARBA" id="ARBA00006484"/>
    </source>
</evidence>
<dbReference type="GO" id="GO:0016404">
    <property type="term" value="F:15-hydroxyprostaglandin dehydrogenase (NAD+) activity"/>
    <property type="evidence" value="ECO:0007669"/>
    <property type="project" value="UniProtKB-EC"/>
</dbReference>
<evidence type="ECO:0000256" key="20">
    <source>
        <dbReference type="ARBA" id="ARBA00048921"/>
    </source>
</evidence>
<comment type="catalytic activity">
    <reaction evidence="21">
        <text>(15S)-hydroxy-(5Z,8Z,11Z,13E)-eicosatetraenoate + NAD(+) = 15-oxo-(5Z,8Z,11Z,13E)-eicosatetraenoate + NADH + H(+)</text>
        <dbReference type="Rhea" id="RHEA:23260"/>
        <dbReference type="ChEBI" id="CHEBI:15378"/>
        <dbReference type="ChEBI" id="CHEBI:57409"/>
        <dbReference type="ChEBI" id="CHEBI:57410"/>
        <dbReference type="ChEBI" id="CHEBI:57540"/>
        <dbReference type="ChEBI" id="CHEBI:57945"/>
        <dbReference type="EC" id="1.1.1.232"/>
    </reaction>
    <physiologicalReaction direction="left-to-right" evidence="21">
        <dbReference type="Rhea" id="RHEA:23261"/>
    </physiologicalReaction>
</comment>
<evidence type="ECO:0000256" key="16">
    <source>
        <dbReference type="ARBA" id="ARBA00048393"/>
    </source>
</evidence>
<evidence type="ECO:0000256" key="10">
    <source>
        <dbReference type="ARBA" id="ARBA00047325"/>
    </source>
</evidence>
<comment type="catalytic activity">
    <reaction evidence="13">
        <text>15-oxo-(5S,6R)-dihydroxy-(7E,9E,11Z)-eicosatrienoate + NADH + H(+) = (5S,6R,15S)-trihydroxy-(7E,9E,11Z)-eicosatrienoate + NAD(+)</text>
        <dbReference type="Rhea" id="RHEA:41596"/>
        <dbReference type="ChEBI" id="CHEBI:15378"/>
        <dbReference type="ChEBI" id="CHEBI:57540"/>
        <dbReference type="ChEBI" id="CHEBI:57945"/>
        <dbReference type="ChEBI" id="CHEBI:78325"/>
        <dbReference type="ChEBI" id="CHEBI:78329"/>
    </reaction>
    <physiologicalReaction direction="left-to-right" evidence="13">
        <dbReference type="Rhea" id="RHEA:41597"/>
    </physiologicalReaction>
</comment>
<dbReference type="EMBL" id="OP901514">
    <property type="protein sequence ID" value="WLG15554.1"/>
    <property type="molecule type" value="mRNA"/>
</dbReference>
<evidence type="ECO:0000256" key="22">
    <source>
        <dbReference type="ARBA" id="ARBA00049188"/>
    </source>
</evidence>
<dbReference type="InterPro" id="IPR036291">
    <property type="entry name" value="NAD(P)-bd_dom_sf"/>
</dbReference>
<evidence type="ECO:0000256" key="14">
    <source>
        <dbReference type="ARBA" id="ARBA00048144"/>
    </source>
</evidence>
<evidence type="ECO:0000256" key="21">
    <source>
        <dbReference type="ARBA" id="ARBA00049151"/>
    </source>
</evidence>
<dbReference type="GO" id="GO:0006693">
    <property type="term" value="P:prostaglandin metabolic process"/>
    <property type="evidence" value="ECO:0007669"/>
    <property type="project" value="UniProtKB-KW"/>
</dbReference>
<dbReference type="CDD" id="cd05323">
    <property type="entry name" value="ADH_SDR_c_like"/>
    <property type="match status" value="1"/>
</dbReference>
<evidence type="ECO:0000256" key="7">
    <source>
        <dbReference type="ARBA" id="ARBA00041812"/>
    </source>
</evidence>
<evidence type="ECO:0000256" key="8">
    <source>
        <dbReference type="ARBA" id="ARBA00042026"/>
    </source>
</evidence>
<comment type="catalytic activity">
    <reaction evidence="20">
        <text>resolvin D2 + NAD(+) = 16-oxoresolvin D2 + NADH + H(+)</text>
        <dbReference type="Rhea" id="RHEA:53588"/>
        <dbReference type="ChEBI" id="CHEBI:15378"/>
        <dbReference type="ChEBI" id="CHEBI:57540"/>
        <dbReference type="ChEBI" id="CHEBI:57945"/>
        <dbReference type="ChEBI" id="CHEBI:133367"/>
        <dbReference type="ChEBI" id="CHEBI:137498"/>
    </reaction>
    <physiologicalReaction direction="left-to-right" evidence="20">
        <dbReference type="Rhea" id="RHEA:53589"/>
    </physiologicalReaction>
</comment>
<keyword evidence="2" id="KW-0276">Fatty acid metabolism</keyword>
<dbReference type="PRINTS" id="PR00081">
    <property type="entry name" value="GDHRDH"/>
</dbReference>
<comment type="catalytic activity">
    <reaction evidence="16">
        <text>resolvin D2 + NAD(+) = 7-oxoresolvin D2 + NADH + H(+)</text>
        <dbReference type="Rhea" id="RHEA:53584"/>
        <dbReference type="ChEBI" id="CHEBI:15378"/>
        <dbReference type="ChEBI" id="CHEBI:57540"/>
        <dbReference type="ChEBI" id="CHEBI:57945"/>
        <dbReference type="ChEBI" id="CHEBI:133367"/>
        <dbReference type="ChEBI" id="CHEBI:137497"/>
    </reaction>
    <physiologicalReaction direction="left-to-right" evidence="16">
        <dbReference type="Rhea" id="RHEA:53585"/>
    </physiologicalReaction>
</comment>
<accession>A0AA49KF93</accession>
<evidence type="ECO:0000256" key="23">
    <source>
        <dbReference type="RuleBase" id="RU000363"/>
    </source>
</evidence>
<organism evidence="24">
    <name type="scientific">Lethenteron camtschaticum</name>
    <name type="common">Japanese lamprey</name>
    <name type="synonym">Lampetra japonica</name>
    <dbReference type="NCBI Taxonomy" id="980415"/>
    <lineage>
        <taxon>Eukaryota</taxon>
        <taxon>Metazoa</taxon>
        <taxon>Chordata</taxon>
        <taxon>Craniata</taxon>
        <taxon>Vertebrata</taxon>
        <taxon>Cyclostomata</taxon>
        <taxon>Hyperoartia</taxon>
        <taxon>Petromyzontiformes</taxon>
        <taxon>Petromyzontidae</taxon>
        <taxon>Lethenteron</taxon>
    </lineage>
</organism>
<evidence type="ECO:0000256" key="5">
    <source>
        <dbReference type="ARBA" id="ARBA00039060"/>
    </source>
</evidence>
<dbReference type="Gene3D" id="3.40.50.720">
    <property type="entry name" value="NAD(P)-binding Rossmann-like Domain"/>
    <property type="match status" value="1"/>
</dbReference>
<dbReference type="InterPro" id="IPR020904">
    <property type="entry name" value="Sc_DH/Rdtase_CS"/>
</dbReference>
<proteinExistence type="evidence at transcript level"/>
<evidence type="ECO:0000256" key="19">
    <source>
        <dbReference type="ARBA" id="ARBA00048739"/>
    </source>
</evidence>
<dbReference type="AlphaFoldDB" id="A0AA49KF93"/>
<evidence type="ECO:0000256" key="3">
    <source>
        <dbReference type="ARBA" id="ARBA00023002"/>
    </source>
</evidence>
<dbReference type="EC" id="1.1.1.141" evidence="4"/>
<keyword evidence="2" id="KW-0644">Prostaglandin metabolism</keyword>
<evidence type="ECO:0000313" key="24">
    <source>
        <dbReference type="EMBL" id="WLG15554.1"/>
    </source>
</evidence>
<comment type="catalytic activity">
    <reaction evidence="10">
        <text>prostaglandin E1 + NAD(+) = 15-oxoprostaglandin E1 + NADH + H(+)</text>
        <dbReference type="Rhea" id="RHEA:16477"/>
        <dbReference type="ChEBI" id="CHEBI:15378"/>
        <dbReference type="ChEBI" id="CHEBI:57397"/>
        <dbReference type="ChEBI" id="CHEBI:57401"/>
        <dbReference type="ChEBI" id="CHEBI:57540"/>
        <dbReference type="ChEBI" id="CHEBI:57945"/>
    </reaction>
    <physiologicalReaction direction="left-to-right" evidence="10">
        <dbReference type="Rhea" id="RHEA:16478"/>
    </physiologicalReaction>
</comment>